<protein>
    <recommendedName>
        <fullName evidence="1">bAvd-like domain-containing protein</fullName>
    </recommendedName>
</protein>
<gene>
    <name evidence="2" type="ORF">A3C88_01550</name>
</gene>
<sequence length="106" mass="12578">MCEFHKKVYLLGPKMPKRDRFGIHRTIEQVSFELMRLVITAAFEQKDRKMEFLESARVSAEVLKRFIRMIHELNIIPLNAYFELESDLQEISKMTNGWIKYLAAAQ</sequence>
<dbReference type="NCBIfam" id="TIGR02436">
    <property type="entry name" value="four helix bundle protein"/>
    <property type="match status" value="1"/>
</dbReference>
<name>A0A1F8FYN8_9BACT</name>
<dbReference type="InterPro" id="IPR012657">
    <property type="entry name" value="23S_rRNA-intervening_sequence"/>
</dbReference>
<dbReference type="CDD" id="cd16376">
    <property type="entry name" value="Avd_like"/>
    <property type="match status" value="1"/>
</dbReference>
<dbReference type="AlphaFoldDB" id="A0A1F8FYN8"/>
<feature type="domain" description="bAvd-like" evidence="1">
    <location>
        <begin position="4"/>
        <end position="101"/>
    </location>
</feature>
<comment type="caution">
    <text evidence="2">The sequence shown here is derived from an EMBL/GenBank/DDBJ whole genome shotgun (WGS) entry which is preliminary data.</text>
</comment>
<reference evidence="2 3" key="1">
    <citation type="journal article" date="2016" name="Nat. Commun.">
        <title>Thousands of microbial genomes shed light on interconnected biogeochemical processes in an aquifer system.</title>
        <authorList>
            <person name="Anantharaman K."/>
            <person name="Brown C.T."/>
            <person name="Hug L.A."/>
            <person name="Sharon I."/>
            <person name="Castelle C.J."/>
            <person name="Probst A.J."/>
            <person name="Thomas B.C."/>
            <person name="Singh A."/>
            <person name="Wilkins M.J."/>
            <person name="Karaoz U."/>
            <person name="Brodie E.L."/>
            <person name="Williams K.H."/>
            <person name="Hubbard S.S."/>
            <person name="Banfield J.F."/>
        </authorList>
    </citation>
    <scope>NUCLEOTIDE SEQUENCE [LARGE SCALE GENOMIC DNA]</scope>
</reference>
<dbReference type="SUPFAM" id="SSF158446">
    <property type="entry name" value="IVS-encoded protein-like"/>
    <property type="match status" value="1"/>
</dbReference>
<dbReference type="EMBL" id="MGJZ01000006">
    <property type="protein sequence ID" value="OGN17688.1"/>
    <property type="molecule type" value="Genomic_DNA"/>
</dbReference>
<evidence type="ECO:0000259" key="1">
    <source>
        <dbReference type="Pfam" id="PF22296"/>
    </source>
</evidence>
<dbReference type="InterPro" id="IPR036583">
    <property type="entry name" value="23S_rRNA_IVS_sf"/>
</dbReference>
<dbReference type="InterPro" id="IPR055360">
    <property type="entry name" value="bAvd"/>
</dbReference>
<proteinExistence type="predicted"/>
<evidence type="ECO:0000313" key="2">
    <source>
        <dbReference type="EMBL" id="OGN17688.1"/>
    </source>
</evidence>
<evidence type="ECO:0000313" key="3">
    <source>
        <dbReference type="Proteomes" id="UP000178117"/>
    </source>
</evidence>
<accession>A0A1F8FYN8</accession>
<organism evidence="2 3">
    <name type="scientific">Candidatus Yanofskybacteria bacterium RIFCSPHIGHO2_02_FULL_50_12</name>
    <dbReference type="NCBI Taxonomy" id="1802685"/>
    <lineage>
        <taxon>Bacteria</taxon>
        <taxon>Candidatus Yanofskyibacteriota</taxon>
    </lineage>
</organism>
<dbReference type="Pfam" id="PF22296">
    <property type="entry name" value="bAvd"/>
    <property type="match status" value="1"/>
</dbReference>
<dbReference type="Proteomes" id="UP000178117">
    <property type="component" value="Unassembled WGS sequence"/>
</dbReference>
<dbReference type="Gene3D" id="1.20.1440.60">
    <property type="entry name" value="23S rRNA-intervening sequence"/>
    <property type="match status" value="1"/>
</dbReference>